<evidence type="ECO:0000313" key="4">
    <source>
        <dbReference type="Proteomes" id="UP001614394"/>
    </source>
</evidence>
<dbReference type="Pfam" id="PF13581">
    <property type="entry name" value="HATPase_c_2"/>
    <property type="match status" value="1"/>
</dbReference>
<evidence type="ECO:0000313" key="3">
    <source>
        <dbReference type="EMBL" id="MFI9100141.1"/>
    </source>
</evidence>
<dbReference type="InterPro" id="IPR050267">
    <property type="entry name" value="Anti-sigma-factor_SerPK"/>
</dbReference>
<feature type="domain" description="Histidine kinase/HSP90-like ATPase" evidence="2">
    <location>
        <begin position="16"/>
        <end position="107"/>
    </location>
</feature>
<accession>A0ABW8C3Z4</accession>
<protein>
    <submittedName>
        <fullName evidence="3">ATP-binding protein</fullName>
    </submittedName>
</protein>
<gene>
    <name evidence="3" type="ORF">ACIGXA_06425</name>
</gene>
<evidence type="ECO:0000259" key="2">
    <source>
        <dbReference type="Pfam" id="PF13581"/>
    </source>
</evidence>
<dbReference type="Proteomes" id="UP001614394">
    <property type="component" value="Unassembled WGS sequence"/>
</dbReference>
<dbReference type="PANTHER" id="PTHR35526">
    <property type="entry name" value="ANTI-SIGMA-F FACTOR RSBW-RELATED"/>
    <property type="match status" value="1"/>
</dbReference>
<keyword evidence="1" id="KW-0723">Serine/threonine-protein kinase</keyword>
<dbReference type="RefSeq" id="WP_399645053.1">
    <property type="nucleotide sequence ID" value="NZ_JBITYG010000002.1"/>
</dbReference>
<dbReference type="GO" id="GO:0005524">
    <property type="term" value="F:ATP binding"/>
    <property type="evidence" value="ECO:0007669"/>
    <property type="project" value="UniProtKB-KW"/>
</dbReference>
<organism evidence="3 4">
    <name type="scientific">Streptomyces fildesensis</name>
    <dbReference type="NCBI Taxonomy" id="375757"/>
    <lineage>
        <taxon>Bacteria</taxon>
        <taxon>Bacillati</taxon>
        <taxon>Actinomycetota</taxon>
        <taxon>Actinomycetes</taxon>
        <taxon>Kitasatosporales</taxon>
        <taxon>Streptomycetaceae</taxon>
        <taxon>Streptomyces</taxon>
    </lineage>
</organism>
<proteinExistence type="predicted"/>
<dbReference type="EMBL" id="JBITYG010000002">
    <property type="protein sequence ID" value="MFI9100141.1"/>
    <property type="molecule type" value="Genomic_DNA"/>
</dbReference>
<name>A0ABW8C3Z4_9ACTN</name>
<dbReference type="InterPro" id="IPR003594">
    <property type="entry name" value="HATPase_dom"/>
</dbReference>
<keyword evidence="4" id="KW-1185">Reference proteome</keyword>
<comment type="caution">
    <text evidence="3">The sequence shown here is derived from an EMBL/GenBank/DDBJ whole genome shotgun (WGS) entry which is preliminary data.</text>
</comment>
<evidence type="ECO:0000256" key="1">
    <source>
        <dbReference type="ARBA" id="ARBA00022527"/>
    </source>
</evidence>
<reference evidence="3 4" key="1">
    <citation type="submission" date="2024-10" db="EMBL/GenBank/DDBJ databases">
        <title>The Natural Products Discovery Center: Release of the First 8490 Sequenced Strains for Exploring Actinobacteria Biosynthetic Diversity.</title>
        <authorList>
            <person name="Kalkreuter E."/>
            <person name="Kautsar S.A."/>
            <person name="Yang D."/>
            <person name="Bader C.D."/>
            <person name="Teijaro C.N."/>
            <person name="Fluegel L."/>
            <person name="Davis C.M."/>
            <person name="Simpson J.R."/>
            <person name="Lauterbach L."/>
            <person name="Steele A.D."/>
            <person name="Gui C."/>
            <person name="Meng S."/>
            <person name="Li G."/>
            <person name="Viehrig K."/>
            <person name="Ye F."/>
            <person name="Su P."/>
            <person name="Kiefer A.F."/>
            <person name="Nichols A."/>
            <person name="Cepeda A.J."/>
            <person name="Yan W."/>
            <person name="Fan B."/>
            <person name="Jiang Y."/>
            <person name="Adhikari A."/>
            <person name="Zheng C.-J."/>
            <person name="Schuster L."/>
            <person name="Cowan T.M."/>
            <person name="Smanski M.J."/>
            <person name="Chevrette M.G."/>
            <person name="De Carvalho L.P.S."/>
            <person name="Shen B."/>
        </authorList>
    </citation>
    <scope>NUCLEOTIDE SEQUENCE [LARGE SCALE GENOMIC DNA]</scope>
    <source>
        <strain evidence="3 4">NPDC053399</strain>
    </source>
</reference>
<keyword evidence="1" id="KW-0808">Transferase</keyword>
<keyword evidence="3" id="KW-0547">Nucleotide-binding</keyword>
<dbReference type="PANTHER" id="PTHR35526:SF3">
    <property type="entry name" value="ANTI-SIGMA-F FACTOR RSBW"/>
    <property type="match status" value="1"/>
</dbReference>
<keyword evidence="1" id="KW-0418">Kinase</keyword>
<dbReference type="InterPro" id="IPR036890">
    <property type="entry name" value="HATPase_C_sf"/>
</dbReference>
<dbReference type="CDD" id="cd16936">
    <property type="entry name" value="HATPase_RsbW-like"/>
    <property type="match status" value="1"/>
</dbReference>
<dbReference type="Gene3D" id="3.30.565.10">
    <property type="entry name" value="Histidine kinase-like ATPase, C-terminal domain"/>
    <property type="match status" value="1"/>
</dbReference>
<sequence>MMVERFLKVSCAKGGVAEARAWACAQLEGFGWPAHWRPDHNVVALLVSELVTNAVRHASGAVGLRLMWDERRLRIAVDDSSTVLPVVRPARPDLPGGHGLNLVQRLSGGWGVVPRAGGKRVWADLVPG</sequence>
<dbReference type="SUPFAM" id="SSF55874">
    <property type="entry name" value="ATPase domain of HSP90 chaperone/DNA topoisomerase II/histidine kinase"/>
    <property type="match status" value="1"/>
</dbReference>
<keyword evidence="3" id="KW-0067">ATP-binding</keyword>